<protein>
    <submittedName>
        <fullName evidence="4">3,4-dihydroxyphthalate decarboxylase</fullName>
    </submittedName>
</protein>
<dbReference type="GO" id="GO:0046872">
    <property type="term" value="F:metal ion binding"/>
    <property type="evidence" value="ECO:0007669"/>
    <property type="project" value="UniProtKB-KW"/>
</dbReference>
<evidence type="ECO:0000313" key="4">
    <source>
        <dbReference type="EMBL" id="TCP43618.1"/>
    </source>
</evidence>
<sequence>MTRELVAAACRVLAARGLTDGLLGHVSLRADAERLLVRCRGPRERGLADTEPSDIRLVTLDGAEGAPGELDGYVPPNELPLHTEVLRARPEVRAVVHAHPPATVAADLAGLAIRPIIGAFDIPGARLARGGVPVYPRGVLIRDRSLAAEMVSAMAECPVVLLRGHGLTSAADGVERAVLQTISVDRIAALALAVRAAGGQLTDLPDADLAELPDLGAGFNVDVAWRHELARLGERGHPSWLDSSP</sequence>
<dbReference type="GO" id="GO:0016832">
    <property type="term" value="F:aldehyde-lyase activity"/>
    <property type="evidence" value="ECO:0007669"/>
    <property type="project" value="TreeGrafter"/>
</dbReference>
<dbReference type="Gene3D" id="3.40.225.10">
    <property type="entry name" value="Class II aldolase/adducin N-terminal domain"/>
    <property type="match status" value="1"/>
</dbReference>
<dbReference type="InterPro" id="IPR001303">
    <property type="entry name" value="Aldolase_II/adducin_N"/>
</dbReference>
<dbReference type="InterPro" id="IPR050197">
    <property type="entry name" value="Aldolase_class_II_sugar_metab"/>
</dbReference>
<evidence type="ECO:0000256" key="1">
    <source>
        <dbReference type="ARBA" id="ARBA00022723"/>
    </source>
</evidence>
<dbReference type="AlphaFoldDB" id="A0A4R2Q6W7"/>
<organism evidence="4 5">
    <name type="scientific">Tamaricihabitans halophyticus</name>
    <dbReference type="NCBI Taxonomy" id="1262583"/>
    <lineage>
        <taxon>Bacteria</taxon>
        <taxon>Bacillati</taxon>
        <taxon>Actinomycetota</taxon>
        <taxon>Actinomycetes</taxon>
        <taxon>Pseudonocardiales</taxon>
        <taxon>Pseudonocardiaceae</taxon>
        <taxon>Tamaricihabitans</taxon>
    </lineage>
</organism>
<gene>
    <name evidence="4" type="ORF">EV191_12115</name>
</gene>
<evidence type="ECO:0000259" key="3">
    <source>
        <dbReference type="SMART" id="SM01007"/>
    </source>
</evidence>
<comment type="caution">
    <text evidence="4">The sequence shown here is derived from an EMBL/GenBank/DDBJ whole genome shotgun (WGS) entry which is preliminary data.</text>
</comment>
<dbReference type="OrthoDB" id="3729465at2"/>
<keyword evidence="5" id="KW-1185">Reference proteome</keyword>
<name>A0A4R2Q6W7_9PSEU</name>
<dbReference type="RefSeq" id="WP_132880596.1">
    <property type="nucleotide sequence ID" value="NZ_SLXQ01000021.1"/>
</dbReference>
<dbReference type="InterPro" id="IPR036409">
    <property type="entry name" value="Aldolase_II/adducin_N_sf"/>
</dbReference>
<keyword evidence="1" id="KW-0479">Metal-binding</keyword>
<reference evidence="4 5" key="1">
    <citation type="submission" date="2019-03" db="EMBL/GenBank/DDBJ databases">
        <title>Genomic Encyclopedia of Type Strains, Phase IV (KMG-IV): sequencing the most valuable type-strain genomes for metagenomic binning, comparative biology and taxonomic classification.</title>
        <authorList>
            <person name="Goeker M."/>
        </authorList>
    </citation>
    <scope>NUCLEOTIDE SEQUENCE [LARGE SCALE GENOMIC DNA]</scope>
    <source>
        <strain evidence="4 5">DSM 45765</strain>
    </source>
</reference>
<evidence type="ECO:0000256" key="2">
    <source>
        <dbReference type="ARBA" id="ARBA00023239"/>
    </source>
</evidence>
<dbReference type="SUPFAM" id="SSF53639">
    <property type="entry name" value="AraD/HMP-PK domain-like"/>
    <property type="match status" value="1"/>
</dbReference>
<feature type="domain" description="Class II aldolase/adducin N-terminal" evidence="3">
    <location>
        <begin position="4"/>
        <end position="192"/>
    </location>
</feature>
<dbReference type="SMART" id="SM01007">
    <property type="entry name" value="Aldolase_II"/>
    <property type="match status" value="1"/>
</dbReference>
<evidence type="ECO:0000313" key="5">
    <source>
        <dbReference type="Proteomes" id="UP000294911"/>
    </source>
</evidence>
<dbReference type="PANTHER" id="PTHR22789:SF0">
    <property type="entry name" value="3-OXO-TETRONATE 4-PHOSPHATE DECARBOXYLASE-RELATED"/>
    <property type="match status" value="1"/>
</dbReference>
<dbReference type="Proteomes" id="UP000294911">
    <property type="component" value="Unassembled WGS sequence"/>
</dbReference>
<dbReference type="GO" id="GO:0005829">
    <property type="term" value="C:cytosol"/>
    <property type="evidence" value="ECO:0007669"/>
    <property type="project" value="TreeGrafter"/>
</dbReference>
<proteinExistence type="predicted"/>
<keyword evidence="2" id="KW-0456">Lyase</keyword>
<dbReference type="Pfam" id="PF00596">
    <property type="entry name" value="Aldolase_II"/>
    <property type="match status" value="1"/>
</dbReference>
<dbReference type="GO" id="GO:0019323">
    <property type="term" value="P:pentose catabolic process"/>
    <property type="evidence" value="ECO:0007669"/>
    <property type="project" value="TreeGrafter"/>
</dbReference>
<accession>A0A4R2Q6W7</accession>
<dbReference type="EMBL" id="SLXQ01000021">
    <property type="protein sequence ID" value="TCP43618.1"/>
    <property type="molecule type" value="Genomic_DNA"/>
</dbReference>
<dbReference type="PANTHER" id="PTHR22789">
    <property type="entry name" value="FUCULOSE PHOSPHATE ALDOLASE"/>
    <property type="match status" value="1"/>
</dbReference>